<dbReference type="EMBL" id="SSTD01002097">
    <property type="protein sequence ID" value="TYK28625.1"/>
    <property type="molecule type" value="Genomic_DNA"/>
</dbReference>
<sequence length="80" mass="9136">MVNSSCKDWADHMDSTLWAYCTTSRTPIGMSPYALVFGKVCHLPLEQHKALWACKKLNFDKHASIEVGLLQLHKLQDWCS</sequence>
<dbReference type="Gene3D" id="3.30.420.10">
    <property type="entry name" value="Ribonuclease H-like superfamily/Ribonuclease H"/>
    <property type="match status" value="1"/>
</dbReference>
<evidence type="ECO:0000313" key="1">
    <source>
        <dbReference type="EMBL" id="TYK28625.1"/>
    </source>
</evidence>
<gene>
    <name evidence="1" type="ORF">E5676_scaffold2030G00470</name>
</gene>
<dbReference type="AlphaFoldDB" id="A0A5D3DZ58"/>
<accession>A0A5D3DZ58</accession>
<protein>
    <submittedName>
        <fullName evidence="1">Pol polyprotein</fullName>
    </submittedName>
</protein>
<proteinExistence type="predicted"/>
<evidence type="ECO:0000313" key="2">
    <source>
        <dbReference type="Proteomes" id="UP000321947"/>
    </source>
</evidence>
<dbReference type="GO" id="GO:0003676">
    <property type="term" value="F:nucleic acid binding"/>
    <property type="evidence" value="ECO:0007669"/>
    <property type="project" value="InterPro"/>
</dbReference>
<organism evidence="1 2">
    <name type="scientific">Cucumis melo var. makuwa</name>
    <name type="common">Oriental melon</name>
    <dbReference type="NCBI Taxonomy" id="1194695"/>
    <lineage>
        <taxon>Eukaryota</taxon>
        <taxon>Viridiplantae</taxon>
        <taxon>Streptophyta</taxon>
        <taxon>Embryophyta</taxon>
        <taxon>Tracheophyta</taxon>
        <taxon>Spermatophyta</taxon>
        <taxon>Magnoliopsida</taxon>
        <taxon>eudicotyledons</taxon>
        <taxon>Gunneridae</taxon>
        <taxon>Pentapetalae</taxon>
        <taxon>rosids</taxon>
        <taxon>fabids</taxon>
        <taxon>Cucurbitales</taxon>
        <taxon>Cucurbitaceae</taxon>
        <taxon>Benincaseae</taxon>
        <taxon>Cucumis</taxon>
    </lineage>
</organism>
<reference evidence="1 2" key="1">
    <citation type="submission" date="2019-08" db="EMBL/GenBank/DDBJ databases">
        <title>Draft genome sequences of two oriental melons (Cucumis melo L. var makuwa).</title>
        <authorList>
            <person name="Kwon S.-Y."/>
        </authorList>
    </citation>
    <scope>NUCLEOTIDE SEQUENCE [LARGE SCALE GENOMIC DNA]</scope>
    <source>
        <strain evidence="2">cv. Chang Bougi</strain>
        <tissue evidence="1">Leaf</tissue>
    </source>
</reference>
<name>A0A5D3DZ58_CUCMM</name>
<dbReference type="Proteomes" id="UP000321947">
    <property type="component" value="Unassembled WGS sequence"/>
</dbReference>
<dbReference type="InterPro" id="IPR036397">
    <property type="entry name" value="RNaseH_sf"/>
</dbReference>
<comment type="caution">
    <text evidence="1">The sequence shown here is derived from an EMBL/GenBank/DDBJ whole genome shotgun (WGS) entry which is preliminary data.</text>
</comment>